<evidence type="ECO:0000256" key="7">
    <source>
        <dbReference type="SAM" id="MobiDB-lite"/>
    </source>
</evidence>
<dbReference type="InterPro" id="IPR026585">
    <property type="entry name" value="GlgE"/>
</dbReference>
<dbReference type="PANTHER" id="PTHR47786:SF2">
    <property type="entry name" value="GLYCOSYL HYDROLASE FAMILY 13 CATALYTIC DOMAIN-CONTAINING PROTEIN"/>
    <property type="match status" value="1"/>
</dbReference>
<feature type="binding site" evidence="6">
    <location>
        <position position="868"/>
    </location>
    <ligand>
        <name>alpha-maltose 1-phosphate</name>
        <dbReference type="ChEBI" id="CHEBI:63576"/>
    </ligand>
</feature>
<feature type="compositionally biased region" description="Polar residues" evidence="7">
    <location>
        <begin position="734"/>
        <end position="743"/>
    </location>
</feature>
<dbReference type="Gene3D" id="1.20.58.80">
    <property type="entry name" value="Phosphotransferase system, lactose/cellobiose-type IIA subunit"/>
    <property type="match status" value="1"/>
</dbReference>
<keyword evidence="3 6" id="KW-0808">Transferase</keyword>
<protein>
    <recommendedName>
        <fullName evidence="6">Alpha-1,4-glucan:maltose-1-phosphate maltosyltransferase</fullName>
        <shortName evidence="6">GMPMT</shortName>
        <ecNumber evidence="6">2.4.99.16</ecNumber>
    </recommendedName>
    <alternativeName>
        <fullName evidence="6">(1-&gt;4)-alpha-D-glucan:maltose-1-phosphate alpha-D-maltosyltransferase</fullName>
    </alternativeName>
</protein>
<dbReference type="Gene3D" id="3.20.20.80">
    <property type="entry name" value="Glycosidases"/>
    <property type="match status" value="2"/>
</dbReference>
<evidence type="ECO:0000313" key="9">
    <source>
        <dbReference type="EMBL" id="MDY0881626.1"/>
    </source>
</evidence>
<evidence type="ECO:0000259" key="8">
    <source>
        <dbReference type="SMART" id="SM00642"/>
    </source>
</evidence>
<dbReference type="PANTHER" id="PTHR47786">
    <property type="entry name" value="ALPHA-1,4-GLUCAN:MALTOSE-1-PHOSPHATE MALTOSYLTRANSFERASE"/>
    <property type="match status" value="1"/>
</dbReference>
<evidence type="ECO:0000313" key="10">
    <source>
        <dbReference type="Proteomes" id="UP001279642"/>
    </source>
</evidence>
<evidence type="ECO:0000256" key="4">
    <source>
        <dbReference type="ARBA" id="ARBA00023277"/>
    </source>
</evidence>
<name>A0ABU5E5U1_9PROT</name>
<reference evidence="9 10" key="1">
    <citation type="journal article" date="2016" name="Antonie Van Leeuwenhoek">
        <title>Dongia soli sp. nov., isolated from soil from Dokdo, Korea.</title>
        <authorList>
            <person name="Kim D.U."/>
            <person name="Lee H."/>
            <person name="Kim H."/>
            <person name="Kim S.G."/>
            <person name="Ka J.O."/>
        </authorList>
    </citation>
    <scope>NUCLEOTIDE SEQUENCE [LARGE SCALE GENOMIC DNA]</scope>
    <source>
        <strain evidence="9 10">D78</strain>
    </source>
</reference>
<dbReference type="InterPro" id="IPR017853">
    <property type="entry name" value="GH"/>
</dbReference>
<keyword evidence="4 6" id="KW-0119">Carbohydrate metabolism</keyword>
<dbReference type="InterPro" id="IPR013780">
    <property type="entry name" value="Glyco_hydro_b"/>
</dbReference>
<feature type="region of interest" description="Disordered" evidence="7">
    <location>
        <begin position="734"/>
        <end position="753"/>
    </location>
</feature>
<dbReference type="SUPFAM" id="SSF51445">
    <property type="entry name" value="(Trans)glycosidases"/>
    <property type="match status" value="2"/>
</dbReference>
<comment type="caution">
    <text evidence="9">The sequence shown here is derived from an EMBL/GenBank/DDBJ whole genome shotgun (WGS) entry which is preliminary data.</text>
</comment>
<dbReference type="Proteomes" id="UP001279642">
    <property type="component" value="Unassembled WGS sequence"/>
</dbReference>
<comment type="function">
    <text evidence="6">Maltosyltransferase that uses maltose 1-phosphate (M1P) as the sugar donor to elongate linear or branched alpha-(1-&gt;4)-glucans. Is involved in a branched alpha-glucan biosynthetic pathway from trehalose, together with TreS, Mak and GlgB.</text>
</comment>
<proteinExistence type="inferred from homology"/>
<dbReference type="InterPro" id="IPR006047">
    <property type="entry name" value="GH13_cat_dom"/>
</dbReference>
<dbReference type="Pfam" id="PF14701">
    <property type="entry name" value="hDGE_amylase"/>
    <property type="match status" value="1"/>
</dbReference>
<evidence type="ECO:0000256" key="2">
    <source>
        <dbReference type="ARBA" id="ARBA00022676"/>
    </source>
</evidence>
<dbReference type="InterPro" id="IPR049171">
    <property type="entry name" value="GLGE_C"/>
</dbReference>
<feature type="site" description="Transition state stabilizer" evidence="6">
    <location>
        <position position="954"/>
    </location>
</feature>
<dbReference type="Pfam" id="PF21702">
    <property type="entry name" value="GLGE_C"/>
    <property type="match status" value="1"/>
</dbReference>
<dbReference type="InterPro" id="IPR032792">
    <property type="entry name" value="AGL_glucanoTrfase"/>
</dbReference>
<evidence type="ECO:0000256" key="5">
    <source>
        <dbReference type="ARBA" id="ARBA00048735"/>
    </source>
</evidence>
<feature type="active site" description="Proton donor" evidence="6">
    <location>
        <position position="896"/>
    </location>
</feature>
<feature type="binding site" evidence="6">
    <location>
        <begin position="1007"/>
        <end position="1008"/>
    </location>
    <ligand>
        <name>alpha-maltose 1-phosphate</name>
        <dbReference type="ChEBI" id="CHEBI:63576"/>
    </ligand>
</feature>
<keyword evidence="10" id="KW-1185">Reference proteome</keyword>
<comment type="subunit">
    <text evidence="1 6">Homodimer.</text>
</comment>
<feature type="active site" description="Nucleophile" evidence="6">
    <location>
        <position position="867"/>
    </location>
</feature>
<comment type="similarity">
    <text evidence="6">Belongs to the glycosyl hydrolase 13 family. GlgE subfamily.</text>
</comment>
<dbReference type="RefSeq" id="WP_320506685.1">
    <property type="nucleotide sequence ID" value="NZ_JAXCLW010000001.1"/>
</dbReference>
<feature type="binding site" evidence="6">
    <location>
        <position position="831"/>
    </location>
    <ligand>
        <name>alpha-maltose 1-phosphate</name>
        <dbReference type="ChEBI" id="CHEBI:63576"/>
    </ligand>
</feature>
<dbReference type="Gene3D" id="2.60.40.10">
    <property type="entry name" value="Immunoglobulins"/>
    <property type="match status" value="1"/>
</dbReference>
<dbReference type="EC" id="2.4.99.16" evidence="6"/>
<feature type="binding site" evidence="6">
    <location>
        <position position="736"/>
    </location>
    <ligand>
        <name>alpha-maltose 1-phosphate</name>
        <dbReference type="ChEBI" id="CHEBI:63576"/>
    </ligand>
</feature>
<dbReference type="CDD" id="cd11344">
    <property type="entry name" value="AmyAc_GlgE_like"/>
    <property type="match status" value="1"/>
</dbReference>
<keyword evidence="2 6" id="KW-0328">Glycosyltransferase</keyword>
<dbReference type="InterPro" id="IPR021828">
    <property type="entry name" value="GlgE_dom_N/S"/>
</dbReference>
<dbReference type="SMART" id="SM00642">
    <property type="entry name" value="Aamy"/>
    <property type="match status" value="1"/>
</dbReference>
<dbReference type="HAMAP" id="MF_02124">
    <property type="entry name" value="GlgE"/>
    <property type="match status" value="1"/>
</dbReference>
<dbReference type="Gene3D" id="2.60.40.1180">
    <property type="entry name" value="Golgi alpha-mannosidase II"/>
    <property type="match status" value="1"/>
</dbReference>
<dbReference type="EMBL" id="JAXCLW010000001">
    <property type="protein sequence ID" value="MDY0881626.1"/>
    <property type="molecule type" value="Genomic_DNA"/>
</dbReference>
<feature type="domain" description="Glycosyl hydrolase family 13 catalytic" evidence="8">
    <location>
        <begin position="51"/>
        <end position="368"/>
    </location>
</feature>
<accession>A0ABU5E5U1</accession>
<evidence type="ECO:0000256" key="1">
    <source>
        <dbReference type="ARBA" id="ARBA00011738"/>
    </source>
</evidence>
<dbReference type="Pfam" id="PF11896">
    <property type="entry name" value="GlgE_dom_N_S"/>
    <property type="match status" value="1"/>
</dbReference>
<feature type="binding site" evidence="6">
    <location>
        <position position="796"/>
    </location>
    <ligand>
        <name>alpha-maltose 1-phosphate</name>
        <dbReference type="ChEBI" id="CHEBI:63576"/>
    </ligand>
</feature>
<organism evidence="9 10">
    <name type="scientific">Dongia soli</name>
    <dbReference type="NCBI Taxonomy" id="600628"/>
    <lineage>
        <taxon>Bacteria</taxon>
        <taxon>Pseudomonadati</taxon>
        <taxon>Pseudomonadota</taxon>
        <taxon>Alphaproteobacteria</taxon>
        <taxon>Rhodospirillales</taxon>
        <taxon>Dongiaceae</taxon>
        <taxon>Dongia</taxon>
    </lineage>
</organism>
<gene>
    <name evidence="6" type="primary">glgE</name>
    <name evidence="9" type="ORF">SMD27_02100</name>
</gene>
<sequence>MAERSKKQSGMRTFAPKISPLAAGNVSAGDISSTGPRIYNLFPSLLGSVRQWTEHLPRIADMQFNWIYLNPFHAPGYSGSLYAIKNPYALSDWAGAGIAPQEADTALREFVASAKRHGIAVMMDLVINHTAKDADLFGEHPEWYRRNADGSPYSPRAVDPDDPQKVTIWEDLAELDYEMPSVRAALVDYWSTYIQHYAGLGFNGFRCDAAYQVPAPVWKALIEISRRNHPDLVFFAETLGCTTEQVAALAGAGFNYIFNSAKWWDFAAPWLLDQYDQFRLIAPSIAFPESHDTERLASTVDAANPAAISAVLKFHLVFAATFSAGYMMPIGYEYGFRQKLDVVYTRPESWETTGIDIGDFVTAVNRMKATVPALNVEGYQRRITAPAAPVVGLLRLSGGHVAEAEECALLLFNPDRQASHEVAIGPLFNETGGYFSDFTDVTPFATETTFSPAEVLNLEPLEARIYRGRKKPRAADQGESKRAEVDPSEFSANRVAIENVYPEIDGGRFAIKRTVGDVLEIWADIFSDGHDKLQACIKYRPVDATDWSSSPMALYDNDRWVGRIGLTENADYLYTIEAWRDLFGSWRNDIIKKRDAGQKIALELEEGLVLIDKAATRAKAAGRDEFAQLLAEATRFQNDPDQRSALLLDPSVHEMMLRWEEPANLSRYQHNLRVMVDRQAALYSAWYELMPRSQSPSAGRSGNFDDVIARLPYVRDMGFDVLYFPPIHPIGSTNRKGRNNSLTAKPEDPGSPYAIGAAAGGHTAIHPALGTLDDFDRLVHEAHRHGLEIALDFAIQCSPDHPWIREHPEWFDWRPDGTIKFAENPPKKYEDIVNLHLYRDALPGAWYALRDVILFWINHGVRIFRVDNPHTKPLPFWEWMIADIRRTYPEAIFLAEAFTRPKMMKRLAKVGFAQSYTYFTWRTTKQELTDYLLELTRSEAREYYRPNFFANTPDINPYHLQTGGRPMFIIRATLAATLSSAYGIYSGFELCEATPVPGKEEYLNSEKYEIKVWDWNRPGHIRDHITRLNRIRRDNPALHQLTNLTFYNAFNDQILLYGKMTATKDNAILIAVNLDTRHMQSANFEVPLWEFGLADDAAIDVEDLLTGKSFRWQGKIQHMALDPQINPCAIWRLSPVGGRA</sequence>
<evidence type="ECO:0000256" key="6">
    <source>
        <dbReference type="HAMAP-Rule" id="MF_02124"/>
    </source>
</evidence>
<comment type="catalytic activity">
    <reaction evidence="5 6">
        <text>alpha-maltose 1-phosphate + [(1-&gt;4)-alpha-D-glucosyl](n) = [(1-&gt;4)-alpha-D-glucosyl](n+2) + phosphate</text>
        <dbReference type="Rhea" id="RHEA:42692"/>
        <dbReference type="Rhea" id="RHEA-COMP:9584"/>
        <dbReference type="Rhea" id="RHEA-COMP:10183"/>
        <dbReference type="ChEBI" id="CHEBI:15444"/>
        <dbReference type="ChEBI" id="CHEBI:43474"/>
        <dbReference type="ChEBI" id="CHEBI:63576"/>
        <dbReference type="EC" id="2.4.99.16"/>
    </reaction>
</comment>
<evidence type="ECO:0000256" key="3">
    <source>
        <dbReference type="ARBA" id="ARBA00022679"/>
    </source>
</evidence>
<dbReference type="Pfam" id="PF00128">
    <property type="entry name" value="Alpha-amylase"/>
    <property type="match status" value="1"/>
</dbReference>
<dbReference type="InterPro" id="IPR013783">
    <property type="entry name" value="Ig-like_fold"/>
</dbReference>